<name>A0A2P5F434_TREOI</name>
<gene>
    <name evidence="2" type="ORF">TorRG33x02_116030</name>
</gene>
<evidence type="ECO:0000256" key="1">
    <source>
        <dbReference type="SAM" id="SignalP"/>
    </source>
</evidence>
<proteinExistence type="predicted"/>
<dbReference type="Proteomes" id="UP000237000">
    <property type="component" value="Unassembled WGS sequence"/>
</dbReference>
<dbReference type="InParanoid" id="A0A2P5F434"/>
<dbReference type="EMBL" id="JXTC01000064">
    <property type="protein sequence ID" value="PON92509.1"/>
    <property type="molecule type" value="Genomic_DNA"/>
</dbReference>
<reference evidence="3" key="1">
    <citation type="submission" date="2016-06" db="EMBL/GenBank/DDBJ databases">
        <title>Parallel loss of symbiosis genes in relatives of nitrogen-fixing non-legume Parasponia.</title>
        <authorList>
            <person name="Van Velzen R."/>
            <person name="Holmer R."/>
            <person name="Bu F."/>
            <person name="Rutten L."/>
            <person name="Van Zeijl A."/>
            <person name="Liu W."/>
            <person name="Santuari L."/>
            <person name="Cao Q."/>
            <person name="Sharma T."/>
            <person name="Shen D."/>
            <person name="Roswanjaya Y."/>
            <person name="Wardhani T."/>
            <person name="Kalhor M.S."/>
            <person name="Jansen J."/>
            <person name="Van den Hoogen J."/>
            <person name="Gungor B."/>
            <person name="Hartog M."/>
            <person name="Hontelez J."/>
            <person name="Verver J."/>
            <person name="Yang W.-C."/>
            <person name="Schijlen E."/>
            <person name="Repin R."/>
            <person name="Schilthuizen M."/>
            <person name="Schranz E."/>
            <person name="Heidstra R."/>
            <person name="Miyata K."/>
            <person name="Fedorova E."/>
            <person name="Kohlen W."/>
            <person name="Bisseling T."/>
            <person name="Smit S."/>
            <person name="Geurts R."/>
        </authorList>
    </citation>
    <scope>NUCLEOTIDE SEQUENCE [LARGE SCALE GENOMIC DNA]</scope>
    <source>
        <strain evidence="3">cv. RG33-2</strain>
    </source>
</reference>
<evidence type="ECO:0000313" key="3">
    <source>
        <dbReference type="Proteomes" id="UP000237000"/>
    </source>
</evidence>
<sequence>MNPIPLRSLMLLIFIPSNGIYPNQVLMTRWKYRLSMNHSTFPTQTIFCHKARDKKLKFDIPPFDGHMHIEDFLDLLKFIDLFFRIYRHR</sequence>
<keyword evidence="3" id="KW-1185">Reference proteome</keyword>
<protein>
    <submittedName>
        <fullName evidence="2">Uncharacterized protein</fullName>
    </submittedName>
</protein>
<evidence type="ECO:0000313" key="2">
    <source>
        <dbReference type="EMBL" id="PON92509.1"/>
    </source>
</evidence>
<dbReference type="OrthoDB" id="10475940at2759"/>
<feature type="signal peptide" evidence="1">
    <location>
        <begin position="1"/>
        <end position="19"/>
    </location>
</feature>
<comment type="caution">
    <text evidence="2">The sequence shown here is derived from an EMBL/GenBank/DDBJ whole genome shotgun (WGS) entry which is preliminary data.</text>
</comment>
<dbReference type="AlphaFoldDB" id="A0A2P5F434"/>
<feature type="chain" id="PRO_5015117767" evidence="1">
    <location>
        <begin position="20"/>
        <end position="89"/>
    </location>
</feature>
<accession>A0A2P5F434</accession>
<keyword evidence="1" id="KW-0732">Signal</keyword>
<organism evidence="2 3">
    <name type="scientific">Trema orientale</name>
    <name type="common">Charcoal tree</name>
    <name type="synonym">Celtis orientalis</name>
    <dbReference type="NCBI Taxonomy" id="63057"/>
    <lineage>
        <taxon>Eukaryota</taxon>
        <taxon>Viridiplantae</taxon>
        <taxon>Streptophyta</taxon>
        <taxon>Embryophyta</taxon>
        <taxon>Tracheophyta</taxon>
        <taxon>Spermatophyta</taxon>
        <taxon>Magnoliopsida</taxon>
        <taxon>eudicotyledons</taxon>
        <taxon>Gunneridae</taxon>
        <taxon>Pentapetalae</taxon>
        <taxon>rosids</taxon>
        <taxon>fabids</taxon>
        <taxon>Rosales</taxon>
        <taxon>Cannabaceae</taxon>
        <taxon>Trema</taxon>
    </lineage>
</organism>